<dbReference type="InterPro" id="IPR036676">
    <property type="entry name" value="PurM-like_C_sf"/>
</dbReference>
<accession>K1T4G1</accession>
<dbReference type="EMBL" id="AJWZ01004720">
    <property type="protein sequence ID" value="EKC64643.1"/>
    <property type="molecule type" value="Genomic_DNA"/>
</dbReference>
<dbReference type="Gene3D" id="3.90.650.10">
    <property type="entry name" value="PurM-like C-terminal domain"/>
    <property type="match status" value="1"/>
</dbReference>
<dbReference type="SUPFAM" id="SSF56042">
    <property type="entry name" value="PurM C-terminal domain-like"/>
    <property type="match status" value="1"/>
</dbReference>
<feature type="non-terminal residue" evidence="1">
    <location>
        <position position="95"/>
    </location>
</feature>
<dbReference type="AlphaFoldDB" id="K1T4G1"/>
<organism evidence="1">
    <name type="scientific">human gut metagenome</name>
    <dbReference type="NCBI Taxonomy" id="408170"/>
    <lineage>
        <taxon>unclassified sequences</taxon>
        <taxon>metagenomes</taxon>
        <taxon>organismal metagenomes</taxon>
    </lineage>
</organism>
<comment type="caution">
    <text evidence="1">The sequence shown here is derived from an EMBL/GenBank/DDBJ whole genome shotgun (WGS) entry which is preliminary data.</text>
</comment>
<protein>
    <submittedName>
        <fullName evidence="1">Phosphoribosylformylglycinamidine synthase</fullName>
    </submittedName>
</protein>
<proteinExistence type="predicted"/>
<reference evidence="1" key="1">
    <citation type="journal article" date="2013" name="Environ. Microbiol.">
        <title>Microbiota from the distal guts of lean and obese adolescents exhibit partial functional redundancy besides clear differences in community structure.</title>
        <authorList>
            <person name="Ferrer M."/>
            <person name="Ruiz A."/>
            <person name="Lanza F."/>
            <person name="Haange S.B."/>
            <person name="Oberbach A."/>
            <person name="Till H."/>
            <person name="Bargiela R."/>
            <person name="Campoy C."/>
            <person name="Segura M.T."/>
            <person name="Richter M."/>
            <person name="von Bergen M."/>
            <person name="Seifert J."/>
            <person name="Suarez A."/>
        </authorList>
    </citation>
    <scope>NUCLEOTIDE SEQUENCE</scope>
</reference>
<gene>
    <name evidence="1" type="ORF">OBE_06844</name>
</gene>
<evidence type="ECO:0000313" key="1">
    <source>
        <dbReference type="EMBL" id="EKC64643.1"/>
    </source>
</evidence>
<sequence>MAVVIESKDVEEFMRYCREENIEAVHVADVTSTARMRMFNGDRKVVDLSREFIDSAGAKHYAEAKIGEVENRDPFRRDLTGDSLAERFANNLRDN</sequence>
<name>K1T4G1_9ZZZZ</name>